<feature type="region of interest" description="Disordered" evidence="6">
    <location>
        <begin position="1283"/>
        <end position="1302"/>
    </location>
</feature>
<feature type="compositionally biased region" description="Polar residues" evidence="6">
    <location>
        <begin position="220"/>
        <end position="231"/>
    </location>
</feature>
<feature type="compositionally biased region" description="Polar residues" evidence="6">
    <location>
        <begin position="1036"/>
        <end position="1059"/>
    </location>
</feature>
<comment type="caution">
    <text evidence="8">The sequence shown here is derived from an EMBL/GenBank/DDBJ whole genome shotgun (WGS) entry which is preliminary data.</text>
</comment>
<feature type="compositionally biased region" description="Low complexity" evidence="6">
    <location>
        <begin position="609"/>
        <end position="632"/>
    </location>
</feature>
<feature type="compositionally biased region" description="Basic and acidic residues" evidence="6">
    <location>
        <begin position="1118"/>
        <end position="1133"/>
    </location>
</feature>
<feature type="compositionally biased region" description="Low complexity" evidence="6">
    <location>
        <begin position="354"/>
        <end position="381"/>
    </location>
</feature>
<feature type="region of interest" description="Disordered" evidence="6">
    <location>
        <begin position="279"/>
        <end position="423"/>
    </location>
</feature>
<evidence type="ECO:0000259" key="7">
    <source>
        <dbReference type="PROSITE" id="PS50103"/>
    </source>
</evidence>
<feature type="compositionally biased region" description="Low complexity" evidence="6">
    <location>
        <begin position="489"/>
        <end position="523"/>
    </location>
</feature>
<dbReference type="GO" id="GO:0003723">
    <property type="term" value="F:RNA binding"/>
    <property type="evidence" value="ECO:0007669"/>
    <property type="project" value="InterPro"/>
</dbReference>
<feature type="domain" description="C3H1-type" evidence="7">
    <location>
        <begin position="1795"/>
        <end position="1820"/>
    </location>
</feature>
<dbReference type="InterPro" id="IPR036855">
    <property type="entry name" value="Znf_CCCH_sf"/>
</dbReference>
<dbReference type="PANTHER" id="PTHR13309">
    <property type="entry name" value="NUCLEAR FRAGILE X MENTAL RETARDATION PROTEIN INTERACTING PROTEIN 1"/>
    <property type="match status" value="1"/>
</dbReference>
<feature type="compositionally biased region" description="Low complexity" evidence="6">
    <location>
        <begin position="1565"/>
        <end position="1579"/>
    </location>
</feature>
<dbReference type="PANTHER" id="PTHR13309:SF0">
    <property type="entry name" value="FMR1-INTERACTING PROTEIN NUFIP1"/>
    <property type="match status" value="1"/>
</dbReference>
<feature type="compositionally biased region" description="Basic and acidic residues" evidence="6">
    <location>
        <begin position="1763"/>
        <end position="1778"/>
    </location>
</feature>
<feature type="compositionally biased region" description="Basic residues" evidence="6">
    <location>
        <begin position="1214"/>
        <end position="1224"/>
    </location>
</feature>
<feature type="compositionally biased region" description="Polar residues" evidence="6">
    <location>
        <begin position="300"/>
        <end position="310"/>
    </location>
</feature>
<feature type="compositionally biased region" description="Acidic residues" evidence="6">
    <location>
        <begin position="1283"/>
        <end position="1296"/>
    </location>
</feature>
<feature type="compositionally biased region" description="Low complexity" evidence="6">
    <location>
        <begin position="1424"/>
        <end position="1434"/>
    </location>
</feature>
<keyword evidence="9" id="KW-1185">Reference proteome</keyword>
<feature type="coiled-coil region" evidence="5">
    <location>
        <begin position="840"/>
        <end position="867"/>
    </location>
</feature>
<keyword evidence="3 4" id="KW-0862">Zinc</keyword>
<accession>A0A168A052</accession>
<feature type="region of interest" description="Disordered" evidence="6">
    <location>
        <begin position="767"/>
        <end position="807"/>
    </location>
</feature>
<reference evidence="8 9" key="1">
    <citation type="journal article" date="2016" name="Genome Biol. Evol.">
        <title>Divergent and convergent evolution of fungal pathogenicity.</title>
        <authorList>
            <person name="Shang Y."/>
            <person name="Xiao G."/>
            <person name="Zheng P."/>
            <person name="Cen K."/>
            <person name="Zhan S."/>
            <person name="Wang C."/>
        </authorList>
    </citation>
    <scope>NUCLEOTIDE SEQUENCE [LARGE SCALE GENOMIC DNA]</scope>
    <source>
        <strain evidence="8 9">RCEF 264</strain>
    </source>
</reference>
<evidence type="ECO:0000313" key="9">
    <source>
        <dbReference type="Proteomes" id="UP000076874"/>
    </source>
</evidence>
<feature type="region of interest" description="Disordered" evidence="6">
    <location>
        <begin position="42"/>
        <end position="75"/>
    </location>
</feature>
<protein>
    <submittedName>
        <fullName evidence="8">C-x8-c-x5-c-x3-h type zinc finger protein</fullName>
    </submittedName>
</protein>
<feature type="region of interest" description="Disordered" evidence="6">
    <location>
        <begin position="1722"/>
        <end position="1788"/>
    </location>
</feature>
<feature type="region of interest" description="Disordered" evidence="6">
    <location>
        <begin position="573"/>
        <end position="632"/>
    </location>
</feature>
<feature type="compositionally biased region" description="Low complexity" evidence="6">
    <location>
        <begin position="177"/>
        <end position="193"/>
    </location>
</feature>
<name>A0A168A052_9HYPO</name>
<feature type="compositionally biased region" description="Low complexity" evidence="6">
    <location>
        <begin position="1722"/>
        <end position="1742"/>
    </location>
</feature>
<feature type="region of interest" description="Disordered" evidence="6">
    <location>
        <begin position="978"/>
        <end position="1263"/>
    </location>
</feature>
<evidence type="ECO:0000256" key="3">
    <source>
        <dbReference type="ARBA" id="ARBA00022833"/>
    </source>
</evidence>
<feature type="compositionally biased region" description="Pro residues" evidence="6">
    <location>
        <begin position="319"/>
        <end position="331"/>
    </location>
</feature>
<dbReference type="OrthoDB" id="4347at2759"/>
<feature type="compositionally biased region" description="Basic residues" evidence="6">
    <location>
        <begin position="342"/>
        <end position="353"/>
    </location>
</feature>
<evidence type="ECO:0000256" key="1">
    <source>
        <dbReference type="ARBA" id="ARBA00022723"/>
    </source>
</evidence>
<proteinExistence type="predicted"/>
<dbReference type="GO" id="GO:0000492">
    <property type="term" value="P:box C/D snoRNP assembly"/>
    <property type="evidence" value="ECO:0007669"/>
    <property type="project" value="TreeGrafter"/>
</dbReference>
<feature type="compositionally biased region" description="Low complexity" evidence="6">
    <location>
        <begin position="279"/>
        <end position="294"/>
    </location>
</feature>
<feature type="compositionally biased region" description="Acidic residues" evidence="6">
    <location>
        <begin position="788"/>
        <end position="797"/>
    </location>
</feature>
<dbReference type="GO" id="GO:0008270">
    <property type="term" value="F:zinc ion binding"/>
    <property type="evidence" value="ECO:0007669"/>
    <property type="project" value="UniProtKB-KW"/>
</dbReference>
<feature type="region of interest" description="Disordered" evidence="6">
    <location>
        <begin position="1684"/>
        <end position="1705"/>
    </location>
</feature>
<gene>
    <name evidence="8" type="ORF">SPI_00284</name>
</gene>
<dbReference type="InterPro" id="IPR000571">
    <property type="entry name" value="Znf_CCCH"/>
</dbReference>
<feature type="region of interest" description="Disordered" evidence="6">
    <location>
        <begin position="1481"/>
        <end position="1500"/>
    </location>
</feature>
<feature type="region of interest" description="Disordered" evidence="6">
    <location>
        <begin position="1421"/>
        <end position="1464"/>
    </location>
</feature>
<feature type="compositionally biased region" description="Polar residues" evidence="6">
    <location>
        <begin position="587"/>
        <end position="596"/>
    </location>
</feature>
<feature type="compositionally biased region" description="Low complexity" evidence="6">
    <location>
        <begin position="1134"/>
        <end position="1154"/>
    </location>
</feature>
<feature type="compositionally biased region" description="Basic and acidic residues" evidence="6">
    <location>
        <begin position="1240"/>
        <end position="1263"/>
    </location>
</feature>
<feature type="compositionally biased region" description="Polar residues" evidence="6">
    <location>
        <begin position="1435"/>
        <end position="1462"/>
    </location>
</feature>
<evidence type="ECO:0000256" key="5">
    <source>
        <dbReference type="SAM" id="Coils"/>
    </source>
</evidence>
<dbReference type="STRING" id="1081102.A0A168A052"/>
<dbReference type="Proteomes" id="UP000076874">
    <property type="component" value="Unassembled WGS sequence"/>
</dbReference>
<feature type="compositionally biased region" description="Low complexity" evidence="6">
    <location>
        <begin position="332"/>
        <end position="341"/>
    </location>
</feature>
<feature type="region of interest" description="Disordered" evidence="6">
    <location>
        <begin position="477"/>
        <end position="523"/>
    </location>
</feature>
<feature type="zinc finger region" description="C3H1-type" evidence="4">
    <location>
        <begin position="1795"/>
        <end position="1820"/>
    </location>
</feature>
<feature type="compositionally biased region" description="Basic and acidic residues" evidence="6">
    <location>
        <begin position="1020"/>
        <end position="1030"/>
    </location>
</feature>
<keyword evidence="1 4" id="KW-0479">Metal-binding</keyword>
<dbReference type="EMBL" id="AZHD01000001">
    <property type="protein sequence ID" value="OAA68089.1"/>
    <property type="molecule type" value="Genomic_DNA"/>
</dbReference>
<evidence type="ECO:0000256" key="2">
    <source>
        <dbReference type="ARBA" id="ARBA00022771"/>
    </source>
</evidence>
<evidence type="ECO:0000256" key="6">
    <source>
        <dbReference type="SAM" id="MobiDB-lite"/>
    </source>
</evidence>
<dbReference type="SUPFAM" id="SSF90229">
    <property type="entry name" value="CCCH zinc finger"/>
    <property type="match status" value="1"/>
</dbReference>
<evidence type="ECO:0000313" key="8">
    <source>
        <dbReference type="EMBL" id="OAA68089.1"/>
    </source>
</evidence>
<feature type="region of interest" description="Disordered" evidence="6">
    <location>
        <begin position="175"/>
        <end position="231"/>
    </location>
</feature>
<dbReference type="GO" id="GO:0005634">
    <property type="term" value="C:nucleus"/>
    <property type="evidence" value="ECO:0007669"/>
    <property type="project" value="TreeGrafter"/>
</dbReference>
<evidence type="ECO:0000256" key="4">
    <source>
        <dbReference type="PROSITE-ProRule" id="PRU00723"/>
    </source>
</evidence>
<organism evidence="8 9">
    <name type="scientific">Niveomyces insectorum RCEF 264</name>
    <dbReference type="NCBI Taxonomy" id="1081102"/>
    <lineage>
        <taxon>Eukaryota</taxon>
        <taxon>Fungi</taxon>
        <taxon>Dikarya</taxon>
        <taxon>Ascomycota</taxon>
        <taxon>Pezizomycotina</taxon>
        <taxon>Sordariomycetes</taxon>
        <taxon>Hypocreomycetidae</taxon>
        <taxon>Hypocreales</taxon>
        <taxon>Cordycipitaceae</taxon>
        <taxon>Niveomyces</taxon>
    </lineage>
</organism>
<feature type="region of interest" description="Disordered" evidence="6">
    <location>
        <begin position="1547"/>
        <end position="1579"/>
    </location>
</feature>
<sequence>MAQQGGGDANWPLNYDGGSAFHMPTSADDLDGLLDMGSLPQHPYDTWSSNDGPNAASAYGNQTQNSGQYPLGGQQVNPEFAQFVGASQLTPGAAAAPTQQGWPPYPLSSHANLSSAPVFSTSDHGTPHSFDATVPTHNFTGFVPGSFGDNQGFPTPNNAIGDVTFLQGQVNPNAHWQHQQQLPQQQQQQQQAQKPGAFAFAGPGVSASSTTASGPVLSSAPGQTTRTPNVNQQHVSLTAGVVGYQGSDQSWQGHLGGYGDATAAPQRMQPMEQYQKLQLQQQQQQQQQQRQLQQALPGQPHSQPQQQLSFQPHKAVPPHGTPPASSSPPAPVIATKAAKAPKVTKPKAPKVTKAKQAAQVAHATQQEQQLQQTQPEQSEQAFHQQTNLHPGQQAMPQQQQNAPQHLPAIAGGYGQPPSQQQGHMVAPVGWQHRNHALSNLENAQFGGPLHQEPLQQSLVANANVMQQVWPGTQQFVQSEQALSQHPEQRQPQPQPQQNREVYQAQQQQHRQEPMQQQRQQQLQHMQQVQQKQELLLQQQQLMAARAGNAAVTNQSPQNLSTVQGIQRPLSQMAASAANGTPHPDSVSVPQESTKPQSLPPAAGTPPVPTAVQPAPTTHASQAVPANSSAAASAPVRFKAVKSGLKRASAVDVLPQPIPHLVSAADTLERQQLFPGAPHLALGNIVEIEPPLTSAEPAVLPDPSKDLGRKSFPGRKASLPCEIIATYDRLISSQPPEKKDALLNELRSKLKSQGKILPPKVYKFASLGDQPKKAPKATAQGSAAIDSPDSADEEEEEEVRSATRPEDPADAAAWDAIGLVHVEDHGPSTIKRAVKNFGDFIKGLYDGIKEAKEKLKKAEESKAKESDVDQLKKALAAKQELLFRAVDAADEKGHEQVLENLGGNGPLVANLVSALRDCVNASDFTGKLPKTLLRFMSQFTTVTDEMLNQRLKFDKIQKRFMTKGDDEVKGLVGEIVSKTIHTKSTTPPAPAASTRPQKSETSAKAPKPASKVSPDSGSSKRPREDESDSRSAKKIATNPTSAASQLVAKPTSSLGVTASASAPAKPWAGTALLPGKIRPATKPPAAKADATKLELSSVASKVDTVAKEAGKPSATSFPSKKEAAASDTAKKSEEAGSAAVVATAAASAPVASAVAKARKAASAKVELPPSLASQSKLGALLEEISKPKSVTPAAPTPDSSSESNSSSETADEKAKRLRKAKRRQMRVSWKPDDELTQVRIFTKDKDEDGGRAKNLLRDAGDDRSEGLALKQSLKKGIHFEDEDEDVQNVYEEDEEDELPYRPWFEPSPVDFSVIPAEKRAQTFVTRGGDLVVQTPEQKAMAERENTVLMAIYTDPSDIPPTPKSPTLSHSERPSDKSSAGGAAGTTLPTNDAKIQELQARWNEERTMGATWAAWNAINRVDASNKQKQQQQVAQQSATGSAKHNSVPSTVTGSGATKSSTNTFAGPRAEEVVRLLTSDAVKGHKTTPGFLQPQASPRQDYADPAVQKAYIALESVSQQLKSKPFPPTEPPGYITDPARIKEWWTGYNRDKQREQSQTESLARQPFATQPGPQQDQQTPDAAAAWAAYYAQFTPQQQQQQQQQGASSVDQNAYAQYLASYYQQQQQQAKPQAAPQATQAVDANAQLQMLLATLGRTAQPSQPAAAPTVATSQNNAQLQALLAAISHNGGSGTQPGAAPYAANPTSPADSNQAFMLSLAQWAASQQQTAEKPSATSAAAGSIPAADKPYQPESHRPGISGGPNVRNRHDREWDRDRERDSEGQDPSVPSHLRGINRALIGTKACVFWASGKCAKGDKCTFRHD</sequence>
<feature type="region of interest" description="Disordered" evidence="6">
    <location>
        <begin position="1516"/>
        <end position="1535"/>
    </location>
</feature>
<dbReference type="InterPro" id="IPR039136">
    <property type="entry name" value="NUFIP1-like"/>
</dbReference>
<feature type="region of interest" description="Disordered" evidence="6">
    <location>
        <begin position="1352"/>
        <end position="1390"/>
    </location>
</feature>
<feature type="compositionally biased region" description="Low complexity" evidence="6">
    <location>
        <begin position="1198"/>
        <end position="1207"/>
    </location>
</feature>
<keyword evidence="5" id="KW-0175">Coiled coil</keyword>
<keyword evidence="2 4" id="KW-0863">Zinc-finger</keyword>
<dbReference type="PROSITE" id="PS50103">
    <property type="entry name" value="ZF_C3H1"/>
    <property type="match status" value="1"/>
</dbReference>
<feature type="compositionally biased region" description="Polar residues" evidence="6">
    <location>
        <begin position="59"/>
        <end position="68"/>
    </location>
</feature>
<feature type="compositionally biased region" description="Low complexity" evidence="6">
    <location>
        <begin position="392"/>
        <end position="408"/>
    </location>
</feature>